<dbReference type="Pfam" id="PF13193">
    <property type="entry name" value="AMP-binding_C"/>
    <property type="match status" value="1"/>
</dbReference>
<dbReference type="SUPFAM" id="SSF54637">
    <property type="entry name" value="Thioesterase/thiol ester dehydrase-isomerase"/>
    <property type="match status" value="1"/>
</dbReference>
<evidence type="ECO:0000259" key="1">
    <source>
        <dbReference type="Pfam" id="PF00501"/>
    </source>
</evidence>
<dbReference type="Gene3D" id="3.30.300.30">
    <property type="match status" value="1"/>
</dbReference>
<feature type="domain" description="AMP-dependent synthetase/ligase" evidence="1">
    <location>
        <begin position="107"/>
        <end position="307"/>
    </location>
</feature>
<dbReference type="PANTHER" id="PTHR45398:SF1">
    <property type="entry name" value="ENZYME, PUTATIVE (JCVI)-RELATED"/>
    <property type="match status" value="1"/>
</dbReference>
<dbReference type="InterPro" id="IPR042099">
    <property type="entry name" value="ANL_N_sf"/>
</dbReference>
<feature type="domain" description="AMP-binding enzyme C-terminal" evidence="2">
    <location>
        <begin position="356"/>
        <end position="437"/>
    </location>
</feature>
<dbReference type="Gene3D" id="3.40.50.12780">
    <property type="entry name" value="N-terminal domain of ligase-like"/>
    <property type="match status" value="1"/>
</dbReference>
<evidence type="ECO:0000259" key="2">
    <source>
        <dbReference type="Pfam" id="PF13193"/>
    </source>
</evidence>
<name>A0A0F9UTX1_9ZZZZ</name>
<dbReference type="InterPro" id="IPR054545">
    <property type="entry name" value="ApeI-like"/>
</dbReference>
<organism evidence="4">
    <name type="scientific">marine sediment metagenome</name>
    <dbReference type="NCBI Taxonomy" id="412755"/>
    <lineage>
        <taxon>unclassified sequences</taxon>
        <taxon>metagenomes</taxon>
        <taxon>ecological metagenomes</taxon>
    </lineage>
</organism>
<gene>
    <name evidence="4" type="ORF">LCGC14_0179620</name>
</gene>
<evidence type="ECO:0000313" key="4">
    <source>
        <dbReference type="EMBL" id="KKN95149.1"/>
    </source>
</evidence>
<dbReference type="InterPro" id="IPR025110">
    <property type="entry name" value="AMP-bd_C"/>
</dbReference>
<dbReference type="InterPro" id="IPR045851">
    <property type="entry name" value="AMP-bd_C_sf"/>
</dbReference>
<comment type="caution">
    <text evidence="4">The sequence shown here is derived from an EMBL/GenBank/DDBJ whole genome shotgun (WGS) entry which is preliminary data.</text>
</comment>
<evidence type="ECO:0008006" key="5">
    <source>
        <dbReference type="Google" id="ProtNLM"/>
    </source>
</evidence>
<dbReference type="AlphaFoldDB" id="A0A0F9UTX1"/>
<dbReference type="EMBL" id="LAZR01000072">
    <property type="protein sequence ID" value="KKN95149.1"/>
    <property type="molecule type" value="Genomic_DNA"/>
</dbReference>
<sequence length="570" mass="62669">MPPPCAPDGFMNFTPLVQRPWLRPSAPVSLPAHWCDNAAILALRQRWLNWLVDQPSGQWLLHQPDPLQFTAALLALWDTGRVAVLPADDRPETLQAIAAELDGQLPATPPSSVQAISAPPVALAAQQIALVLYTSGSTGQPVRLSKRFDQLDSELAVHAALWPLADCAVVAQVSHQHIYGLLAGVLHPLCAGAPFSGRDALYPEVLAARLAEARAAGLAAVVVSSPAPLSRLPTHIDWLAAGSPRRIFSSGAPLQSEHAAQAEQLLQAPVNEIYGSTETGGIAWRQQTQSVVWQPLPGVDWHIDDDALVLHSAFLEQPQLGWRQADRVAARDDGFVLLGRGDRVAKVAGKRVSLEQIEQRLLQLPEVEAVRCVDPGRADGRLGVVVALTAQALPQEHAARRALTERLRAALADQLERVALPRYWRFVEQLPSNAQGKLDRTLIARLFADLDDDRQPRWLGEQWQDAEHCRHSFEVPERLAYLRGHFDSFPLVPGVVMIQWALQTAERSFGALGSFRRLERLKFQSMLRPGMRFQLTLVRKPDAVSFTLESAVGRHCTATARFAPQVEDHA</sequence>
<protein>
    <recommendedName>
        <fullName evidence="5">AMP-dependent synthetase/ligase domain-containing protein</fullName>
    </recommendedName>
</protein>
<dbReference type="Pfam" id="PF00501">
    <property type="entry name" value="AMP-binding"/>
    <property type="match status" value="1"/>
</dbReference>
<feature type="domain" description="ApeI dehydratase-like" evidence="3">
    <location>
        <begin position="464"/>
        <end position="554"/>
    </location>
</feature>
<reference evidence="4" key="1">
    <citation type="journal article" date="2015" name="Nature">
        <title>Complex archaea that bridge the gap between prokaryotes and eukaryotes.</title>
        <authorList>
            <person name="Spang A."/>
            <person name="Saw J.H."/>
            <person name="Jorgensen S.L."/>
            <person name="Zaremba-Niedzwiedzka K."/>
            <person name="Martijn J."/>
            <person name="Lind A.E."/>
            <person name="van Eijk R."/>
            <person name="Schleper C."/>
            <person name="Guy L."/>
            <person name="Ettema T.J."/>
        </authorList>
    </citation>
    <scope>NUCLEOTIDE SEQUENCE</scope>
</reference>
<dbReference type="PANTHER" id="PTHR45398">
    <property type="match status" value="1"/>
</dbReference>
<proteinExistence type="predicted"/>
<dbReference type="Pfam" id="PF22818">
    <property type="entry name" value="ApeI-like"/>
    <property type="match status" value="1"/>
</dbReference>
<dbReference type="InterPro" id="IPR029069">
    <property type="entry name" value="HotDog_dom_sf"/>
</dbReference>
<dbReference type="SUPFAM" id="SSF56801">
    <property type="entry name" value="Acetyl-CoA synthetase-like"/>
    <property type="match status" value="1"/>
</dbReference>
<accession>A0A0F9UTX1</accession>
<dbReference type="InterPro" id="IPR000873">
    <property type="entry name" value="AMP-dep_synth/lig_dom"/>
</dbReference>
<evidence type="ECO:0000259" key="3">
    <source>
        <dbReference type="Pfam" id="PF22818"/>
    </source>
</evidence>
<dbReference type="Gene3D" id="3.10.129.10">
    <property type="entry name" value="Hotdog Thioesterase"/>
    <property type="match status" value="1"/>
</dbReference>